<protein>
    <submittedName>
        <fullName evidence="1">Hpt domain-containing protein</fullName>
    </submittedName>
</protein>
<gene>
    <name evidence="1" type="ORF">DFR46_0376</name>
</gene>
<dbReference type="Gene3D" id="1.20.120.160">
    <property type="entry name" value="HPT domain"/>
    <property type="match status" value="1"/>
</dbReference>
<keyword evidence="2" id="KW-1185">Reference proteome</keyword>
<dbReference type="SUPFAM" id="SSF47226">
    <property type="entry name" value="Histidine-containing phosphotransfer domain, HPT domain"/>
    <property type="match status" value="1"/>
</dbReference>
<evidence type="ECO:0000313" key="1">
    <source>
        <dbReference type="EMBL" id="RED15385.1"/>
    </source>
</evidence>
<dbReference type="AlphaFoldDB" id="A0A3D9FC81"/>
<comment type="caution">
    <text evidence="1">The sequence shown here is derived from an EMBL/GenBank/DDBJ whole genome shotgun (WGS) entry which is preliminary data.</text>
</comment>
<dbReference type="GO" id="GO:0000160">
    <property type="term" value="P:phosphorelay signal transduction system"/>
    <property type="evidence" value="ECO:0007669"/>
    <property type="project" value="InterPro"/>
</dbReference>
<evidence type="ECO:0000313" key="2">
    <source>
        <dbReference type="Proteomes" id="UP000256310"/>
    </source>
</evidence>
<name>A0A3D9FC81_9SPHN</name>
<dbReference type="InterPro" id="IPR036641">
    <property type="entry name" value="HPT_dom_sf"/>
</dbReference>
<dbReference type="Proteomes" id="UP000256310">
    <property type="component" value="Unassembled WGS sequence"/>
</dbReference>
<reference evidence="1 2" key="1">
    <citation type="submission" date="2018-07" db="EMBL/GenBank/DDBJ databases">
        <title>Genomic Encyclopedia of Type Strains, Phase IV (KMG-IV): sequencing the most valuable type-strain genomes for metagenomic binning, comparative biology and taxonomic classification.</title>
        <authorList>
            <person name="Goeker M."/>
        </authorList>
    </citation>
    <scope>NUCLEOTIDE SEQUENCE [LARGE SCALE GENOMIC DNA]</scope>
    <source>
        <strain evidence="1 2">DSM 26725</strain>
    </source>
</reference>
<sequence length="116" mass="12488">MRYSHTMAYDPGALDKTLAAAAGDDPSLVAELRSAFFESAQRQVSALHNAVNDQQWQVAAWRLKGLAASFGVVDLMDLANRAGEGVPFDKALLQRIDKSLAGFSGSFDFAPDDTPQ</sequence>
<accession>A0A3D9FC81</accession>
<proteinExistence type="predicted"/>
<organism evidence="1 2">
    <name type="scientific">Parasphingopyxis lamellibrachiae</name>
    <dbReference type="NCBI Taxonomy" id="680125"/>
    <lineage>
        <taxon>Bacteria</taxon>
        <taxon>Pseudomonadati</taxon>
        <taxon>Pseudomonadota</taxon>
        <taxon>Alphaproteobacteria</taxon>
        <taxon>Sphingomonadales</taxon>
        <taxon>Sphingomonadaceae</taxon>
        <taxon>Parasphingopyxis</taxon>
    </lineage>
</organism>
<dbReference type="EMBL" id="QRDP01000004">
    <property type="protein sequence ID" value="RED15385.1"/>
    <property type="molecule type" value="Genomic_DNA"/>
</dbReference>